<comment type="caution">
    <text evidence="2">The sequence shown here is derived from an EMBL/GenBank/DDBJ whole genome shotgun (WGS) entry which is preliminary data.</text>
</comment>
<dbReference type="InterPro" id="IPR003779">
    <property type="entry name" value="CMD-like"/>
</dbReference>
<protein>
    <recommendedName>
        <fullName evidence="1">Carboxymuconolactone decarboxylase-like domain-containing protein</fullName>
    </recommendedName>
</protein>
<dbReference type="InterPro" id="IPR029032">
    <property type="entry name" value="AhpD-like"/>
</dbReference>
<feature type="domain" description="Carboxymuconolactone decarboxylase-like" evidence="1">
    <location>
        <begin position="193"/>
        <end position="266"/>
    </location>
</feature>
<dbReference type="Pfam" id="PF02627">
    <property type="entry name" value="CMD"/>
    <property type="match status" value="2"/>
</dbReference>
<reference evidence="2 3" key="1">
    <citation type="submission" date="2023-08" db="EMBL/GenBank/DDBJ databases">
        <title>Black Yeasts Isolated from many extreme environments.</title>
        <authorList>
            <person name="Coleine C."/>
            <person name="Stajich J.E."/>
            <person name="Selbmann L."/>
        </authorList>
    </citation>
    <scope>NUCLEOTIDE SEQUENCE [LARGE SCALE GENOMIC DNA]</scope>
    <source>
        <strain evidence="2 3">CCFEE 5885</strain>
    </source>
</reference>
<proteinExistence type="predicted"/>
<keyword evidence="3" id="KW-1185">Reference proteome</keyword>
<dbReference type="PANTHER" id="PTHR33930">
    <property type="entry name" value="ALKYL HYDROPEROXIDE REDUCTASE AHPD"/>
    <property type="match status" value="1"/>
</dbReference>
<accession>A0ABR0KA23</accession>
<organism evidence="2 3">
    <name type="scientific">Lithohypha guttulata</name>
    <dbReference type="NCBI Taxonomy" id="1690604"/>
    <lineage>
        <taxon>Eukaryota</taxon>
        <taxon>Fungi</taxon>
        <taxon>Dikarya</taxon>
        <taxon>Ascomycota</taxon>
        <taxon>Pezizomycotina</taxon>
        <taxon>Eurotiomycetes</taxon>
        <taxon>Chaetothyriomycetidae</taxon>
        <taxon>Chaetothyriales</taxon>
        <taxon>Trichomeriaceae</taxon>
        <taxon>Lithohypha</taxon>
    </lineage>
</organism>
<dbReference type="PANTHER" id="PTHR33930:SF2">
    <property type="entry name" value="BLR3452 PROTEIN"/>
    <property type="match status" value="1"/>
</dbReference>
<gene>
    <name evidence="2" type="ORF">LTR24_005157</name>
</gene>
<dbReference type="SUPFAM" id="SSF69118">
    <property type="entry name" value="AhpD-like"/>
    <property type="match status" value="1"/>
</dbReference>
<evidence type="ECO:0000313" key="3">
    <source>
        <dbReference type="Proteomes" id="UP001345013"/>
    </source>
</evidence>
<feature type="domain" description="Carboxymuconolactone decarboxylase-like" evidence="1">
    <location>
        <begin position="64"/>
        <end position="131"/>
    </location>
</feature>
<dbReference type="Gene3D" id="1.20.1290.10">
    <property type="entry name" value="AhpD-like"/>
    <property type="match status" value="1"/>
</dbReference>
<evidence type="ECO:0000259" key="1">
    <source>
        <dbReference type="Pfam" id="PF02627"/>
    </source>
</evidence>
<dbReference type="EMBL" id="JAVRRG010000057">
    <property type="protein sequence ID" value="KAK5092454.1"/>
    <property type="molecule type" value="Genomic_DNA"/>
</dbReference>
<sequence length="284" mass="31723">MMWTWSLNGSATTFPAWGRLFIECKSTQGATMSTSSQHQQLKEQFILSRGKWTPQMENMLRSDPDYFAAYLKLRSVPLTNLALPAKTQELVLLAVVAQCTALFKPGIEAHTASAMEAGASKEEIREVLHLSSVLGIHAMSVGVPLLVEVLAEDSRTAGHTGELDQRRQQLKDDFESKRGYWSQNWDNIVRIDPDFFEAYTEYSSLPFRKDKSVLDAKTKELIYCAIDCATTHLYAPGLKLHIRNAVRYGATPEEIMEVFELAALMGHHTVLVGGEVLEAQLNSS</sequence>
<dbReference type="Proteomes" id="UP001345013">
    <property type="component" value="Unassembled WGS sequence"/>
</dbReference>
<name>A0ABR0KA23_9EURO</name>
<evidence type="ECO:0000313" key="2">
    <source>
        <dbReference type="EMBL" id="KAK5092454.1"/>
    </source>
</evidence>